<dbReference type="Proteomes" id="UP000197050">
    <property type="component" value="Chromosome"/>
</dbReference>
<accession>A0A1Z3U9N6</accession>
<dbReference type="Gene3D" id="2.40.70.10">
    <property type="entry name" value="Acid Proteases"/>
    <property type="match status" value="2"/>
</dbReference>
<evidence type="ECO:0000313" key="2">
    <source>
        <dbReference type="Proteomes" id="UP000197050"/>
    </source>
</evidence>
<dbReference type="AlphaFoldDB" id="A0A1Z3U9N6"/>
<evidence type="ECO:0008006" key="3">
    <source>
        <dbReference type="Google" id="ProtNLM"/>
    </source>
</evidence>
<dbReference type="EMBL" id="CP022048">
    <property type="protein sequence ID" value="ASE39999.1"/>
    <property type="molecule type" value="Genomic_DNA"/>
</dbReference>
<dbReference type="Pfam" id="PF13650">
    <property type="entry name" value="Asp_protease_2"/>
    <property type="match status" value="2"/>
</dbReference>
<organism evidence="1 2">
    <name type="scientific">Brevundimonas vesicularis</name>
    <name type="common">Pseudomonas vesicularis</name>
    <dbReference type="NCBI Taxonomy" id="41276"/>
    <lineage>
        <taxon>Bacteria</taxon>
        <taxon>Pseudomonadati</taxon>
        <taxon>Pseudomonadota</taxon>
        <taxon>Alphaproteobacteria</taxon>
        <taxon>Caulobacterales</taxon>
        <taxon>Caulobacteraceae</taxon>
        <taxon>Brevundimonas</taxon>
    </lineage>
</organism>
<evidence type="ECO:0000313" key="1">
    <source>
        <dbReference type="EMBL" id="ASE39999.1"/>
    </source>
</evidence>
<proteinExistence type="predicted"/>
<dbReference type="InterPro" id="IPR021109">
    <property type="entry name" value="Peptidase_aspartic_dom_sf"/>
</dbReference>
<name>A0A1Z3U9N6_BREVE</name>
<gene>
    <name evidence="1" type="ORF">CEP68_11065</name>
</gene>
<protein>
    <recommendedName>
        <fullName evidence="3">Peptidase A2 domain-containing protein</fullName>
    </recommendedName>
</protein>
<reference evidence="2" key="1">
    <citation type="submission" date="2017-06" db="EMBL/GenBank/DDBJ databases">
        <title>FDA dAtabase for Regulatory Grade micrObial Sequences (FDA-ARGOS): Supporting development and validation of Infectious Disease Dx tests.</title>
        <authorList>
            <person name="Minogue T."/>
            <person name="Wolcott M."/>
            <person name="Wasieloski L."/>
            <person name="Aguilar W."/>
            <person name="Moore D."/>
            <person name="Tallon L."/>
            <person name="Sadzewicz L."/>
            <person name="Sengamalay N."/>
            <person name="Ott S."/>
            <person name="Godinez A."/>
            <person name="Nagaraj S."/>
            <person name="Nadendla S."/>
            <person name="Geyer C."/>
            <person name="Sichtig H."/>
        </authorList>
    </citation>
    <scope>NUCLEOTIDE SEQUENCE [LARGE SCALE GENOMIC DNA]</scope>
    <source>
        <strain evidence="2">FDAARGOS_289</strain>
    </source>
</reference>
<dbReference type="KEGG" id="bvc:CEP68_11065"/>
<sequence length="342" mass="35913">MVDFRQDGAFQLRQASLPIVHLTRSDSIVLIGLSTSIEECMIRSLFKRAMAASCLAGVSLSAGLAAAQAAPFSQAPPQATSPAPAAAVARIPLYVSDGRALLMMRINGGHPAPVVFDTGTNGNLIYKSYADDIGMPNVGPSQSRDGSTGLMVPGYTTSLKGVTLGGYAITEGPATVFEFRDEDEVGIFGPNSFPGKLVEMNLAKGELRIMAPDAPQRPEGPGHAYSDDERLPVVALDLPGASVEATLDTGNDSAFLLPLSLVSQIKLKGEPRKIGIATSAAGTQPVYEAQADGPVKVGGAVVDSPKLRFIEGGTPNIGLPMMRKFRFVFDPTNERTWVLAGD</sequence>